<reference evidence="1" key="1">
    <citation type="journal article" date="2020" name="Stud. Mycol.">
        <title>101 Dothideomycetes genomes: a test case for predicting lifestyles and emergence of pathogens.</title>
        <authorList>
            <person name="Haridas S."/>
            <person name="Albert R."/>
            <person name="Binder M."/>
            <person name="Bloem J."/>
            <person name="Labutti K."/>
            <person name="Salamov A."/>
            <person name="Andreopoulos B."/>
            <person name="Baker S."/>
            <person name="Barry K."/>
            <person name="Bills G."/>
            <person name="Bluhm B."/>
            <person name="Cannon C."/>
            <person name="Castanera R."/>
            <person name="Culley D."/>
            <person name="Daum C."/>
            <person name="Ezra D."/>
            <person name="Gonzalez J."/>
            <person name="Henrissat B."/>
            <person name="Kuo A."/>
            <person name="Liang C."/>
            <person name="Lipzen A."/>
            <person name="Lutzoni F."/>
            <person name="Magnuson J."/>
            <person name="Mondo S."/>
            <person name="Nolan M."/>
            <person name="Ohm R."/>
            <person name="Pangilinan J."/>
            <person name="Park H.-J."/>
            <person name="Ramirez L."/>
            <person name="Alfaro M."/>
            <person name="Sun H."/>
            <person name="Tritt A."/>
            <person name="Yoshinaga Y."/>
            <person name="Zwiers L.-H."/>
            <person name="Turgeon B."/>
            <person name="Goodwin S."/>
            <person name="Spatafora J."/>
            <person name="Crous P."/>
            <person name="Grigoriev I."/>
        </authorList>
    </citation>
    <scope>NUCLEOTIDE SEQUENCE</scope>
    <source>
        <strain evidence="1">CBS 279.74</strain>
    </source>
</reference>
<feature type="non-terminal residue" evidence="1">
    <location>
        <position position="127"/>
    </location>
</feature>
<accession>A0A6G1K8A8</accession>
<organism evidence="1 2">
    <name type="scientific">Pleomassaria siparia CBS 279.74</name>
    <dbReference type="NCBI Taxonomy" id="1314801"/>
    <lineage>
        <taxon>Eukaryota</taxon>
        <taxon>Fungi</taxon>
        <taxon>Dikarya</taxon>
        <taxon>Ascomycota</taxon>
        <taxon>Pezizomycotina</taxon>
        <taxon>Dothideomycetes</taxon>
        <taxon>Pleosporomycetidae</taxon>
        <taxon>Pleosporales</taxon>
        <taxon>Pleomassariaceae</taxon>
        <taxon>Pleomassaria</taxon>
    </lineage>
</organism>
<evidence type="ECO:0000313" key="1">
    <source>
        <dbReference type="EMBL" id="KAF2708702.1"/>
    </source>
</evidence>
<gene>
    <name evidence="1" type="ORF">K504DRAFT_363205</name>
</gene>
<feature type="non-terminal residue" evidence="1">
    <location>
        <position position="1"/>
    </location>
</feature>
<dbReference type="Proteomes" id="UP000799428">
    <property type="component" value="Unassembled WGS sequence"/>
</dbReference>
<protein>
    <submittedName>
        <fullName evidence="1">Uncharacterized protein</fullName>
    </submittedName>
</protein>
<name>A0A6G1K8A8_9PLEO</name>
<dbReference type="EMBL" id="MU005771">
    <property type="protein sequence ID" value="KAF2708702.1"/>
    <property type="molecule type" value="Genomic_DNA"/>
</dbReference>
<keyword evidence="2" id="KW-1185">Reference proteome</keyword>
<dbReference type="OrthoDB" id="2142213at2759"/>
<sequence length="127" mass="13812">NCPIENLEVYTVTYSDCPTRPWTICRCSDAQVSRETYATDFGRVPPGIRSRVVHSLIISESTGSAGSNNDRILFRGPVGPAVYLHESMHSADSGFPDTTAFTDAYNADTCVPDNYANASPAEDFAQL</sequence>
<proteinExistence type="predicted"/>
<dbReference type="AlphaFoldDB" id="A0A6G1K8A8"/>
<evidence type="ECO:0000313" key="2">
    <source>
        <dbReference type="Proteomes" id="UP000799428"/>
    </source>
</evidence>